<evidence type="ECO:0008006" key="4">
    <source>
        <dbReference type="Google" id="ProtNLM"/>
    </source>
</evidence>
<evidence type="ECO:0000313" key="2">
    <source>
        <dbReference type="EMBL" id="PRH80657.1"/>
    </source>
</evidence>
<name>A0A2S9Q210_9ACTN</name>
<reference evidence="2 3" key="1">
    <citation type="submission" date="2018-03" db="EMBL/GenBank/DDBJ databases">
        <title>Novel Streptomyces sp. from soil.</title>
        <authorList>
            <person name="Tan G.Y.A."/>
            <person name="Lee Z.Y."/>
        </authorList>
    </citation>
    <scope>NUCLEOTIDE SEQUENCE [LARGE SCALE GENOMIC DNA]</scope>
    <source>
        <strain evidence="2 3">ST5x</strain>
    </source>
</reference>
<evidence type="ECO:0000313" key="3">
    <source>
        <dbReference type="Proteomes" id="UP000239322"/>
    </source>
</evidence>
<dbReference type="OrthoDB" id="281633at2"/>
<feature type="transmembrane region" description="Helical" evidence="1">
    <location>
        <begin position="12"/>
        <end position="33"/>
    </location>
</feature>
<organism evidence="2 3">
    <name type="scientific">Streptomyces solincola</name>
    <dbReference type="NCBI Taxonomy" id="2100817"/>
    <lineage>
        <taxon>Bacteria</taxon>
        <taxon>Bacillati</taxon>
        <taxon>Actinomycetota</taxon>
        <taxon>Actinomycetes</taxon>
        <taxon>Kitasatosporales</taxon>
        <taxon>Streptomycetaceae</taxon>
        <taxon>Streptomyces</taxon>
    </lineage>
</organism>
<keyword evidence="3" id="KW-1185">Reference proteome</keyword>
<dbReference type="Pfam" id="PF20589">
    <property type="entry name" value="DUF6790"/>
    <property type="match status" value="1"/>
</dbReference>
<sequence>MGGVLCAGFERHFWLARFLGAAVFLVGAAVGHVREILVNRNLSPGNAGAILWTDLVIPGVALLLYFTY</sequence>
<dbReference type="InterPro" id="IPR046740">
    <property type="entry name" value="DUF6790"/>
</dbReference>
<keyword evidence="1" id="KW-0472">Membrane</keyword>
<feature type="transmembrane region" description="Helical" evidence="1">
    <location>
        <begin position="45"/>
        <end position="66"/>
    </location>
</feature>
<keyword evidence="1" id="KW-1133">Transmembrane helix</keyword>
<dbReference type="Proteomes" id="UP000239322">
    <property type="component" value="Unassembled WGS sequence"/>
</dbReference>
<comment type="caution">
    <text evidence="2">The sequence shown here is derived from an EMBL/GenBank/DDBJ whole genome shotgun (WGS) entry which is preliminary data.</text>
</comment>
<evidence type="ECO:0000256" key="1">
    <source>
        <dbReference type="SAM" id="Phobius"/>
    </source>
</evidence>
<gene>
    <name evidence="2" type="ORF">C6N75_03020</name>
</gene>
<dbReference type="AlphaFoldDB" id="A0A2S9Q210"/>
<proteinExistence type="predicted"/>
<accession>A0A2S9Q210</accession>
<dbReference type="EMBL" id="PVLV01000040">
    <property type="protein sequence ID" value="PRH80657.1"/>
    <property type="molecule type" value="Genomic_DNA"/>
</dbReference>
<keyword evidence="1" id="KW-0812">Transmembrane</keyword>
<protein>
    <recommendedName>
        <fullName evidence="4">DUF4345 domain-containing protein</fullName>
    </recommendedName>
</protein>